<dbReference type="AlphaFoldDB" id="A0A090GE46"/>
<accession>A0A090GE46</accession>
<sequence>MNTVTAALTIPEFCQANRISRGSFYNLKKAGKAPRLMIVGNRVLISPEANAEWRLAREQEAAEVSA</sequence>
<dbReference type="EMBL" id="CCNE01000023">
    <property type="protein sequence ID" value="CDX58587.1"/>
    <property type="molecule type" value="Genomic_DNA"/>
</dbReference>
<name>A0A090GE46_MESPL</name>
<evidence type="ECO:0000313" key="1">
    <source>
        <dbReference type="EMBL" id="CDX58587.1"/>
    </source>
</evidence>
<reference evidence="1 2" key="1">
    <citation type="submission" date="2014-08" db="EMBL/GenBank/DDBJ databases">
        <authorList>
            <person name="Moulin Lionel"/>
        </authorList>
    </citation>
    <scope>NUCLEOTIDE SEQUENCE [LARGE SCALE GENOMIC DNA]</scope>
</reference>
<dbReference type="Proteomes" id="UP000046122">
    <property type="component" value="Unassembled WGS sequence"/>
</dbReference>
<gene>
    <name evidence="1" type="ORF">MPL3365_30196</name>
</gene>
<evidence type="ECO:0000313" key="2">
    <source>
        <dbReference type="Proteomes" id="UP000046122"/>
    </source>
</evidence>
<organism evidence="1 2">
    <name type="scientific">Mesorhizobium plurifarium</name>
    <dbReference type="NCBI Taxonomy" id="69974"/>
    <lineage>
        <taxon>Bacteria</taxon>
        <taxon>Pseudomonadati</taxon>
        <taxon>Pseudomonadota</taxon>
        <taxon>Alphaproteobacteria</taxon>
        <taxon>Hyphomicrobiales</taxon>
        <taxon>Phyllobacteriaceae</taxon>
        <taxon>Mesorhizobium</taxon>
    </lineage>
</organism>
<protein>
    <submittedName>
        <fullName evidence="1">Prophage CP4-57 regulatory</fullName>
    </submittedName>
</protein>
<proteinExistence type="predicted"/>